<dbReference type="CDD" id="cd00086">
    <property type="entry name" value="homeodomain"/>
    <property type="match status" value="1"/>
</dbReference>
<dbReference type="GO" id="GO:0005634">
    <property type="term" value="C:nucleus"/>
    <property type="evidence" value="ECO:0007669"/>
    <property type="project" value="UniProtKB-SubCell"/>
</dbReference>
<evidence type="ECO:0000313" key="12">
    <source>
        <dbReference type="Proteomes" id="UP000655225"/>
    </source>
</evidence>
<dbReference type="Pfam" id="PF05920">
    <property type="entry name" value="Homeobox_KN"/>
    <property type="match status" value="1"/>
</dbReference>
<feature type="DNA-binding region" description="Homeobox" evidence="8">
    <location>
        <begin position="519"/>
        <end position="581"/>
    </location>
</feature>
<accession>A0A834YHR0</accession>
<keyword evidence="6" id="KW-0804">Transcription</keyword>
<dbReference type="Gene3D" id="1.10.10.60">
    <property type="entry name" value="Homeodomain-like"/>
    <property type="match status" value="1"/>
</dbReference>
<comment type="caution">
    <text evidence="11">The sequence shown here is derived from an EMBL/GenBank/DDBJ whole genome shotgun (WGS) entry which is preliminary data.</text>
</comment>
<name>A0A834YHR0_TETSI</name>
<dbReference type="PROSITE" id="PS50071">
    <property type="entry name" value="HOMEOBOX_2"/>
    <property type="match status" value="1"/>
</dbReference>
<dbReference type="InterPro" id="IPR006563">
    <property type="entry name" value="POX_dom"/>
</dbReference>
<evidence type="ECO:0000259" key="10">
    <source>
        <dbReference type="PROSITE" id="PS50071"/>
    </source>
</evidence>
<dbReference type="InterPro" id="IPR050224">
    <property type="entry name" value="TALE_homeobox"/>
</dbReference>
<comment type="subcellular location">
    <subcellularLocation>
        <location evidence="1 8">Nucleus</location>
    </subcellularLocation>
</comment>
<comment type="similarity">
    <text evidence="2">Belongs to the TALE/BELL homeobox family.</text>
</comment>
<dbReference type="OMA" id="YIFNNWQ"/>
<keyword evidence="12" id="KW-1185">Reference proteome</keyword>
<dbReference type="OrthoDB" id="10056939at2759"/>
<dbReference type="InterPro" id="IPR001356">
    <property type="entry name" value="HD"/>
</dbReference>
<proteinExistence type="inferred from homology"/>
<dbReference type="InterPro" id="IPR008422">
    <property type="entry name" value="KN_HD"/>
</dbReference>
<evidence type="ECO:0000256" key="1">
    <source>
        <dbReference type="ARBA" id="ARBA00004123"/>
    </source>
</evidence>
<evidence type="ECO:0000256" key="5">
    <source>
        <dbReference type="ARBA" id="ARBA00023155"/>
    </source>
</evidence>
<keyword evidence="4 8" id="KW-0238">DNA-binding</keyword>
<evidence type="ECO:0000256" key="6">
    <source>
        <dbReference type="ARBA" id="ARBA00023163"/>
    </source>
</evidence>
<dbReference type="SUPFAM" id="SSF46689">
    <property type="entry name" value="Homeodomain-like"/>
    <property type="match status" value="1"/>
</dbReference>
<dbReference type="AlphaFoldDB" id="A0A834YHR0"/>
<dbReference type="EMBL" id="JABCRI010000019">
    <property type="protein sequence ID" value="KAF8388842.1"/>
    <property type="molecule type" value="Genomic_DNA"/>
</dbReference>
<dbReference type="GO" id="GO:0006355">
    <property type="term" value="P:regulation of DNA-templated transcription"/>
    <property type="evidence" value="ECO:0007669"/>
    <property type="project" value="InterPro"/>
</dbReference>
<organism evidence="11 12">
    <name type="scientific">Tetracentron sinense</name>
    <name type="common">Spur-leaf</name>
    <dbReference type="NCBI Taxonomy" id="13715"/>
    <lineage>
        <taxon>Eukaryota</taxon>
        <taxon>Viridiplantae</taxon>
        <taxon>Streptophyta</taxon>
        <taxon>Embryophyta</taxon>
        <taxon>Tracheophyta</taxon>
        <taxon>Spermatophyta</taxon>
        <taxon>Magnoliopsida</taxon>
        <taxon>Trochodendrales</taxon>
        <taxon>Trochodendraceae</taxon>
        <taxon>Tetracentron</taxon>
    </lineage>
</organism>
<reference evidence="11 12" key="1">
    <citation type="submission" date="2020-04" db="EMBL/GenBank/DDBJ databases">
        <title>Plant Genome Project.</title>
        <authorList>
            <person name="Zhang R.-G."/>
        </authorList>
    </citation>
    <scope>NUCLEOTIDE SEQUENCE [LARGE SCALE GENOMIC DNA]</scope>
    <source>
        <strain evidence="11">YNK0</strain>
        <tissue evidence="11">Leaf</tissue>
    </source>
</reference>
<evidence type="ECO:0000256" key="7">
    <source>
        <dbReference type="ARBA" id="ARBA00023242"/>
    </source>
</evidence>
<protein>
    <recommendedName>
        <fullName evidence="10">Homeobox domain-containing protein</fullName>
    </recommendedName>
</protein>
<keyword evidence="7 8" id="KW-0539">Nucleus</keyword>
<evidence type="ECO:0000256" key="8">
    <source>
        <dbReference type="PROSITE-ProRule" id="PRU00108"/>
    </source>
</evidence>
<dbReference type="Pfam" id="PF07526">
    <property type="entry name" value="POX"/>
    <property type="match status" value="1"/>
</dbReference>
<dbReference type="PANTHER" id="PTHR11850">
    <property type="entry name" value="HOMEOBOX PROTEIN TRANSCRIPTION FACTORS"/>
    <property type="match status" value="1"/>
</dbReference>
<keyword evidence="3" id="KW-0805">Transcription regulation</keyword>
<gene>
    <name evidence="11" type="ORF">HHK36_025522</name>
</gene>
<evidence type="ECO:0000256" key="3">
    <source>
        <dbReference type="ARBA" id="ARBA00023015"/>
    </source>
</evidence>
<evidence type="ECO:0000256" key="9">
    <source>
        <dbReference type="SAM" id="MobiDB-lite"/>
    </source>
</evidence>
<dbReference type="InterPro" id="IPR009057">
    <property type="entry name" value="Homeodomain-like_sf"/>
</dbReference>
<keyword evidence="5 8" id="KW-0371">Homeobox</keyword>
<dbReference type="GO" id="GO:0003677">
    <property type="term" value="F:DNA binding"/>
    <property type="evidence" value="ECO:0007669"/>
    <property type="project" value="UniProtKB-UniRule"/>
</dbReference>
<dbReference type="SMART" id="SM00574">
    <property type="entry name" value="POX"/>
    <property type="match status" value="1"/>
</dbReference>
<sequence length="619" mass="68724">MMHRSSLVSHSMMENDIFNVSLDIADQNHMVIDGVTPHMFSTALVQPDSLDLNSQSQLMIGYPLLSPLQGEPINDLHISNHVGVVDADASVSTNTRLSRHAVQDASVSSSHSICNPEFGEHSMGEANVSAKLLATRSGLHENLNAFTISATSALPLEDLSTFVSNDCCNTSTSSLTASVNYGYDGPLDNMEFLTSKKDTSITGQLDGKWDFDKILAPEVLARETPIRTACQPDHFIGSADPTGWILSNKPNLISHHPYGFSMPSNELSLSLATCQPSIISVRTIPDQCSEISFSGVTHHSLHKMGSALEQTSSNSNELSLGFGSYRPVHFSQILSGSRYLSVAQEILAEIASYSLENLDQLSYLYGGTGTRAKVPFTPSCYSGTPVMESDDFPSSAEDGRSKLQSKSTLQRQEVEAKKGQLFTLLQVVDSRYNQCLDEIHTVISAFHAATELDPRVHAHFALQTISVLYKNLRERISNQILATGGHISSESMREEGSFESSFIQKQWALQQLRRKDHHSWRPERGLPERSVSVLRAWMFQNFLHPYPKDAEKHLLAIKSGLTRSQVSNWFINARVRLWKPLIEEMHSEMNNRKACRTDEGTDINCRSHISIDDQIIRMD</sequence>
<dbReference type="Proteomes" id="UP000655225">
    <property type="component" value="Unassembled WGS sequence"/>
</dbReference>
<feature type="domain" description="Homeobox" evidence="10">
    <location>
        <begin position="517"/>
        <end position="580"/>
    </location>
</feature>
<dbReference type="SMART" id="SM00389">
    <property type="entry name" value="HOX"/>
    <property type="match status" value="1"/>
</dbReference>
<feature type="region of interest" description="Disordered" evidence="9">
    <location>
        <begin position="387"/>
        <end position="409"/>
    </location>
</feature>
<evidence type="ECO:0000256" key="2">
    <source>
        <dbReference type="ARBA" id="ARBA00006454"/>
    </source>
</evidence>
<evidence type="ECO:0000313" key="11">
    <source>
        <dbReference type="EMBL" id="KAF8388842.1"/>
    </source>
</evidence>
<evidence type="ECO:0000256" key="4">
    <source>
        <dbReference type="ARBA" id="ARBA00023125"/>
    </source>
</evidence>